<dbReference type="Gene3D" id="3.30.450.20">
    <property type="entry name" value="PAS domain"/>
    <property type="match status" value="1"/>
</dbReference>
<accession>A0A502FIQ6</accession>
<organism evidence="1 2">
    <name type="scientific">Muricoccus nepalensis</name>
    <dbReference type="NCBI Taxonomy" id="1854500"/>
    <lineage>
        <taxon>Bacteria</taxon>
        <taxon>Pseudomonadati</taxon>
        <taxon>Pseudomonadota</taxon>
        <taxon>Alphaproteobacteria</taxon>
        <taxon>Acetobacterales</taxon>
        <taxon>Roseomonadaceae</taxon>
        <taxon>Muricoccus</taxon>
    </lineage>
</organism>
<keyword evidence="2" id="KW-1185">Reference proteome</keyword>
<sequence length="119" mass="13456">MKFDDAALLEALDAAPAGMLDTLPFGVIGLDGSGMVEVYNVYEATAARLTRDRVLGRHFFLDVAPCMNNSMVAERLEREEALDSMLPYVLTFRMRVTPVRLRLLRAPGHRRRYVLVERS</sequence>
<evidence type="ECO:0000313" key="2">
    <source>
        <dbReference type="Proteomes" id="UP000317078"/>
    </source>
</evidence>
<evidence type="ECO:0000313" key="1">
    <source>
        <dbReference type="EMBL" id="TPG49325.1"/>
    </source>
</evidence>
<comment type="caution">
    <text evidence="1">The sequence shown here is derived from an EMBL/GenBank/DDBJ whole genome shotgun (WGS) entry which is preliminary data.</text>
</comment>
<dbReference type="InterPro" id="IPR035965">
    <property type="entry name" value="PAS-like_dom_sf"/>
</dbReference>
<protein>
    <submittedName>
        <fullName evidence="1">Phosphonate transporter</fullName>
    </submittedName>
</protein>
<proteinExistence type="predicted"/>
<dbReference type="OrthoDB" id="8447792at2"/>
<dbReference type="Proteomes" id="UP000317078">
    <property type="component" value="Unassembled WGS sequence"/>
</dbReference>
<reference evidence="1 2" key="1">
    <citation type="journal article" date="2019" name="Environ. Microbiol.">
        <title>Species interactions and distinct microbial communities in high Arctic permafrost affected cryosols are associated with the CH4 and CO2 gas fluxes.</title>
        <authorList>
            <person name="Altshuler I."/>
            <person name="Hamel J."/>
            <person name="Turney S."/>
            <person name="Magnuson E."/>
            <person name="Levesque R."/>
            <person name="Greer C."/>
            <person name="Whyte L.G."/>
        </authorList>
    </citation>
    <scope>NUCLEOTIDE SEQUENCE [LARGE SCALE GENOMIC DNA]</scope>
    <source>
        <strain evidence="1 2">S9.3B</strain>
    </source>
</reference>
<dbReference type="RefSeq" id="WP_140885829.1">
    <property type="nucleotide sequence ID" value="NZ_RCZP01000029.1"/>
</dbReference>
<name>A0A502FIQ6_9PROT</name>
<gene>
    <name evidence="1" type="ORF">EAH89_21715</name>
</gene>
<dbReference type="EMBL" id="RCZP01000029">
    <property type="protein sequence ID" value="TPG49325.1"/>
    <property type="molecule type" value="Genomic_DNA"/>
</dbReference>
<dbReference type="AlphaFoldDB" id="A0A502FIQ6"/>
<dbReference type="SUPFAM" id="SSF55785">
    <property type="entry name" value="PYP-like sensor domain (PAS domain)"/>
    <property type="match status" value="1"/>
</dbReference>